<feature type="compositionally biased region" description="Polar residues" evidence="2">
    <location>
        <begin position="213"/>
        <end position="231"/>
    </location>
</feature>
<evidence type="ECO:0000256" key="1">
    <source>
        <dbReference type="SAM" id="Coils"/>
    </source>
</evidence>
<proteinExistence type="predicted"/>
<reference evidence="4" key="1">
    <citation type="submission" date="2025-08" db="UniProtKB">
        <authorList>
            <consortium name="RefSeq"/>
        </authorList>
    </citation>
    <scope>IDENTIFICATION</scope>
    <source>
        <tissue evidence="4">Sperm</tissue>
    </source>
</reference>
<keyword evidence="3" id="KW-1185">Reference proteome</keyword>
<feature type="region of interest" description="Disordered" evidence="2">
    <location>
        <begin position="277"/>
        <end position="302"/>
    </location>
</feature>
<protein>
    <submittedName>
        <fullName evidence="4">Coiled-coil domain-containing protein 17</fullName>
    </submittedName>
</protein>
<dbReference type="InterPro" id="IPR038800">
    <property type="entry name" value="CCDC17"/>
</dbReference>
<feature type="compositionally biased region" description="Basic and acidic residues" evidence="2">
    <location>
        <begin position="277"/>
        <end position="290"/>
    </location>
</feature>
<dbReference type="Proteomes" id="UP001318040">
    <property type="component" value="Chromosome 1"/>
</dbReference>
<dbReference type="PANTHER" id="PTHR33820">
    <property type="entry name" value="COILED-COIL DOMAIN-CONTAINING PROTEIN 17"/>
    <property type="match status" value="1"/>
</dbReference>
<evidence type="ECO:0000313" key="4">
    <source>
        <dbReference type="RefSeq" id="XP_032801986.1"/>
    </source>
</evidence>
<gene>
    <name evidence="4" type="primary">CCDC17</name>
</gene>
<sequence>MAWRCERCGMGFRSQQLKNKHRDRFCIGDVHGERSNTPSHLASQLMSFKKRREEMRTRRDMEEKLLLERERGILRREGSGDDDGDEQALGHLAQEFHKLRASIEANIATNRSWRGNEEDINTKNMQLRALAEAHGRQLAEIQARNSELEHQREDIRRKMEELTSRKQGGGGGGEGVAEDNSVSRLIRELREQEQRNQASLGLLTQQLQQLQGKASSNPAEGTTEPQSNQNMAPFIPYLGGGSLSAEISAVRMHYLHSGGRDPVLLGHMQALQAEAEALEKPRPARAPRQEKPRHKGHKRGEALRRSLDAELLAVELENQRLEDEIFRLKIRGDRKRHGSDDELSKELQLLQREHMMKMAELEAEMDLLRQQMQQSGGGARNQSLMQQQQPQPPLTPPLPHDGIRAQTPTLARHFLDPAEAMGPSPYDPSSGFIVFYDFISGLDPGSRSARLVVGLYHQGQEMGVPSPLPPVACHLGWPGPSAGLTATLATRQPVHRLAPSTYTQLLLELQVASAGGQQPWGAGTGGAAGSRLVSRGWAPVHLFDRHNRLMSGRWRVPLRLTPVRPGLTPGQVNAVPQLGRAEVFLRLVNARDAELQSLAPVDPSNAQSYHYQPLEEPGVRSAAEAPKKPWGSEGTQHFTFHPHPLLHTDPPPPRDLGEQRNLSSL</sequence>
<dbReference type="PANTHER" id="PTHR33820:SF2">
    <property type="entry name" value="COILED-COIL DOMAIN-CONTAINING PROTEIN 17"/>
    <property type="match status" value="1"/>
</dbReference>
<accession>A0AAJ7SM88</accession>
<dbReference type="RefSeq" id="XP_032801986.1">
    <property type="nucleotide sequence ID" value="XM_032946095.1"/>
</dbReference>
<feature type="region of interest" description="Disordered" evidence="2">
    <location>
        <begin position="207"/>
        <end position="233"/>
    </location>
</feature>
<feature type="region of interest" description="Disordered" evidence="2">
    <location>
        <begin position="599"/>
        <end position="665"/>
    </location>
</feature>
<keyword evidence="1" id="KW-0175">Coiled coil</keyword>
<name>A0AAJ7SM88_PETMA</name>
<feature type="region of interest" description="Disordered" evidence="2">
    <location>
        <begin position="372"/>
        <end position="397"/>
    </location>
</feature>
<organism evidence="3 4">
    <name type="scientific">Petromyzon marinus</name>
    <name type="common">Sea lamprey</name>
    <dbReference type="NCBI Taxonomy" id="7757"/>
    <lineage>
        <taxon>Eukaryota</taxon>
        <taxon>Metazoa</taxon>
        <taxon>Chordata</taxon>
        <taxon>Craniata</taxon>
        <taxon>Vertebrata</taxon>
        <taxon>Cyclostomata</taxon>
        <taxon>Hyperoartia</taxon>
        <taxon>Petromyzontiformes</taxon>
        <taxon>Petromyzontidae</taxon>
        <taxon>Petromyzon</taxon>
    </lineage>
</organism>
<feature type="coiled-coil region" evidence="1">
    <location>
        <begin position="304"/>
        <end position="371"/>
    </location>
</feature>
<evidence type="ECO:0000256" key="2">
    <source>
        <dbReference type="SAM" id="MobiDB-lite"/>
    </source>
</evidence>
<dbReference type="AlphaFoldDB" id="A0AAJ7SM88"/>
<feature type="coiled-coil region" evidence="1">
    <location>
        <begin position="131"/>
        <end position="165"/>
    </location>
</feature>
<evidence type="ECO:0000313" key="3">
    <source>
        <dbReference type="Proteomes" id="UP001318040"/>
    </source>
</evidence>
<dbReference type="GeneID" id="116938662"/>
<dbReference type="KEGG" id="pmrn:116938662"/>